<feature type="compositionally biased region" description="Polar residues" evidence="1">
    <location>
        <begin position="294"/>
        <end position="305"/>
    </location>
</feature>
<feature type="compositionally biased region" description="Basic residues" evidence="1">
    <location>
        <begin position="307"/>
        <end position="319"/>
    </location>
</feature>
<feature type="region of interest" description="Disordered" evidence="1">
    <location>
        <begin position="131"/>
        <end position="160"/>
    </location>
</feature>
<feature type="compositionally biased region" description="Basic and acidic residues" evidence="1">
    <location>
        <begin position="65"/>
        <end position="80"/>
    </location>
</feature>
<evidence type="ECO:0000313" key="3">
    <source>
        <dbReference type="RefSeq" id="XP_022235572.1"/>
    </source>
</evidence>
<feature type="compositionally biased region" description="Basic and acidic residues" evidence="1">
    <location>
        <begin position="143"/>
        <end position="160"/>
    </location>
</feature>
<feature type="region of interest" description="Disordered" evidence="1">
    <location>
        <begin position="187"/>
        <end position="207"/>
    </location>
</feature>
<feature type="compositionally biased region" description="Polar residues" evidence="1">
    <location>
        <begin position="320"/>
        <end position="338"/>
    </location>
</feature>
<reference evidence="3" key="1">
    <citation type="submission" date="2025-08" db="UniProtKB">
        <authorList>
            <consortium name="RefSeq"/>
        </authorList>
    </citation>
    <scope>IDENTIFICATION</scope>
    <source>
        <tissue evidence="3">Muscle</tissue>
    </source>
</reference>
<feature type="compositionally biased region" description="Polar residues" evidence="1">
    <location>
        <begin position="45"/>
        <end position="55"/>
    </location>
</feature>
<organism evidence="2 3">
    <name type="scientific">Limulus polyphemus</name>
    <name type="common">Atlantic horseshoe crab</name>
    <dbReference type="NCBI Taxonomy" id="6850"/>
    <lineage>
        <taxon>Eukaryota</taxon>
        <taxon>Metazoa</taxon>
        <taxon>Ecdysozoa</taxon>
        <taxon>Arthropoda</taxon>
        <taxon>Chelicerata</taxon>
        <taxon>Merostomata</taxon>
        <taxon>Xiphosura</taxon>
        <taxon>Limulidae</taxon>
        <taxon>Limulus</taxon>
    </lineage>
</organism>
<accession>A0ABM1RW17</accession>
<dbReference type="GeneID" id="111083367"/>
<sequence>MAKVEFQRREATKRIQSSAVTSESGQTETLLRSSSIAETEEEKASTGSEELNLSQIEAAVTTPGETEKNVAIHPRGSLEQKHKSTNTVHCSVEDIACQTDFLLNQSVQTILERRRTVTFFGDISLENLANGSEKTTTQVNGLPHEDSEIDQDRKPHQEKAQEATLFEEADQTEKTVEDSQVLTTHISTQKTKATRVPPCGPELQPGSPVLIVNRKEKLSKKENLCPETVIAPRARITELEELVTLSPVSQETQGKEKSSRRKFSLPHLRLMRKSGSQDSDTSSPSPSSAPSVGEKSQSPNKSMNGRKSFKFPSLKRKRQSLPQSSSLDAPITFTSKQSEYVPDISGPLRVSSPKERKAFIFPDEKEGRSHIAKLS</sequence>
<feature type="compositionally biased region" description="Low complexity" evidence="1">
    <location>
        <begin position="274"/>
        <end position="291"/>
    </location>
</feature>
<feature type="compositionally biased region" description="Basic and acidic residues" evidence="1">
    <location>
        <begin position="352"/>
        <end position="369"/>
    </location>
</feature>
<feature type="region of interest" description="Disordered" evidence="1">
    <location>
        <begin position="1"/>
        <end position="80"/>
    </location>
</feature>
<feature type="compositionally biased region" description="Basic residues" evidence="1">
    <location>
        <begin position="258"/>
        <end position="272"/>
    </location>
</feature>
<feature type="compositionally biased region" description="Polar residues" evidence="1">
    <location>
        <begin position="131"/>
        <end position="140"/>
    </location>
</feature>
<dbReference type="Proteomes" id="UP000694941">
    <property type="component" value="Unplaced"/>
</dbReference>
<feature type="compositionally biased region" description="Polar residues" evidence="1">
    <location>
        <begin position="14"/>
        <end position="37"/>
    </location>
</feature>
<dbReference type="RefSeq" id="XP_022235572.1">
    <property type="nucleotide sequence ID" value="XM_022379864.1"/>
</dbReference>
<keyword evidence="2" id="KW-1185">Reference proteome</keyword>
<name>A0ABM1RW17_LIMPO</name>
<evidence type="ECO:0000313" key="2">
    <source>
        <dbReference type="Proteomes" id="UP000694941"/>
    </source>
</evidence>
<feature type="compositionally biased region" description="Basic and acidic residues" evidence="1">
    <location>
        <begin position="1"/>
        <end position="13"/>
    </location>
</feature>
<feature type="region of interest" description="Disordered" evidence="1">
    <location>
        <begin position="247"/>
        <end position="375"/>
    </location>
</feature>
<evidence type="ECO:0000256" key="1">
    <source>
        <dbReference type="SAM" id="MobiDB-lite"/>
    </source>
</evidence>
<gene>
    <name evidence="3" type="primary">LOC111083367</name>
</gene>
<protein>
    <submittedName>
        <fullName evidence="3">Uncharacterized protein LOC111083367</fullName>
    </submittedName>
</protein>
<proteinExistence type="predicted"/>